<gene>
    <name evidence="2" type="ORF">DV733_09725</name>
</gene>
<reference evidence="2 3" key="1">
    <citation type="journal article" date="2019" name="Nat. Commun.">
        <title>A new type of DNA phosphorothioation-based antiviral system in archaea.</title>
        <authorList>
            <person name="Xiong L."/>
            <person name="Liu S."/>
            <person name="Chen S."/>
            <person name="Xiao Y."/>
            <person name="Zhu B."/>
            <person name="Gao Y."/>
            <person name="Zhang Y."/>
            <person name="Chen B."/>
            <person name="Luo J."/>
            <person name="Deng Z."/>
            <person name="Chen X."/>
            <person name="Wang L."/>
            <person name="Chen S."/>
        </authorList>
    </citation>
    <scope>NUCLEOTIDE SEQUENCE [LARGE SCALE GENOMIC DNA]</scope>
    <source>
        <strain evidence="2 3">CBA1105</strain>
    </source>
</reference>
<evidence type="ECO:0000313" key="2">
    <source>
        <dbReference type="EMBL" id="QCC51502.1"/>
    </source>
</evidence>
<dbReference type="AlphaFoldDB" id="A0A4D6HEN1"/>
<keyword evidence="1" id="KW-0472">Membrane</keyword>
<keyword evidence="1" id="KW-0812">Transmembrane</keyword>
<accession>A0A4D6HEN1</accession>
<protein>
    <submittedName>
        <fullName evidence="2">Uncharacterized protein</fullName>
    </submittedName>
</protein>
<dbReference type="GeneID" id="39848143"/>
<feature type="transmembrane region" description="Helical" evidence="1">
    <location>
        <begin position="12"/>
        <end position="30"/>
    </location>
</feature>
<dbReference type="STRING" id="1457250.GCA_000755225_00955"/>
<feature type="transmembrane region" description="Helical" evidence="1">
    <location>
        <begin position="36"/>
        <end position="58"/>
    </location>
</feature>
<dbReference type="KEGG" id="hsn:DV733_09725"/>
<organism evidence="2 3">
    <name type="scientific">Halapricum salinum</name>
    <dbReference type="NCBI Taxonomy" id="1457250"/>
    <lineage>
        <taxon>Archaea</taxon>
        <taxon>Methanobacteriati</taxon>
        <taxon>Methanobacteriota</taxon>
        <taxon>Stenosarchaea group</taxon>
        <taxon>Halobacteria</taxon>
        <taxon>Halobacteriales</taxon>
        <taxon>Haloarculaceae</taxon>
        <taxon>Halapricum</taxon>
    </lineage>
</organism>
<evidence type="ECO:0000256" key="1">
    <source>
        <dbReference type="SAM" id="Phobius"/>
    </source>
</evidence>
<proteinExistence type="predicted"/>
<name>A0A4D6HEN1_9EURY</name>
<dbReference type="EMBL" id="CP031310">
    <property type="protein sequence ID" value="QCC51502.1"/>
    <property type="molecule type" value="Genomic_DNA"/>
</dbReference>
<keyword evidence="3" id="KW-1185">Reference proteome</keyword>
<dbReference type="Proteomes" id="UP000296706">
    <property type="component" value="Chromosome"/>
</dbReference>
<sequence length="67" mass="7188">MALGTPFDRLELGVLLVVAAALTIAEPWLVPPNPALRMLFLVLAGVVSLLSATLVRTLRARKAAPRR</sequence>
<dbReference type="RefSeq" id="WP_049994887.1">
    <property type="nucleotide sequence ID" value="NZ_CP031310.1"/>
</dbReference>
<evidence type="ECO:0000313" key="3">
    <source>
        <dbReference type="Proteomes" id="UP000296706"/>
    </source>
</evidence>
<keyword evidence="1" id="KW-1133">Transmembrane helix</keyword>